<sequence>MKHWKKEDRSQNSVCGKIKIKKEYDKARQNFIRRETDCIKDGL</sequence>
<accession>A0A150JTY3</accession>
<name>A0A150JTY3_HEYCO</name>
<organism evidence="1 2">
    <name type="scientific">Heyndrickxia coagulans</name>
    <name type="common">Weizmannia coagulans</name>
    <dbReference type="NCBI Taxonomy" id="1398"/>
    <lineage>
        <taxon>Bacteria</taxon>
        <taxon>Bacillati</taxon>
        <taxon>Bacillota</taxon>
        <taxon>Bacilli</taxon>
        <taxon>Bacillales</taxon>
        <taxon>Bacillaceae</taxon>
        <taxon>Heyndrickxia</taxon>
    </lineage>
</organism>
<dbReference type="AlphaFoldDB" id="A0A150JTY3"/>
<evidence type="ECO:0000313" key="1">
    <source>
        <dbReference type="EMBL" id="KYC60765.1"/>
    </source>
</evidence>
<comment type="caution">
    <text evidence="1">The sequence shown here is derived from an EMBL/GenBank/DDBJ whole genome shotgun (WGS) entry which is preliminary data.</text>
</comment>
<dbReference type="EMBL" id="LQYG01000083">
    <property type="protein sequence ID" value="KYC60765.1"/>
    <property type="molecule type" value="Genomic_DNA"/>
</dbReference>
<protein>
    <submittedName>
        <fullName evidence="1">Uncharacterized protein</fullName>
    </submittedName>
</protein>
<dbReference type="Proteomes" id="UP000075288">
    <property type="component" value="Unassembled WGS sequence"/>
</dbReference>
<proteinExistence type="predicted"/>
<gene>
    <name evidence="1" type="ORF">B4098_3009</name>
</gene>
<reference evidence="1 2" key="1">
    <citation type="submission" date="2016-01" db="EMBL/GenBank/DDBJ databases">
        <title>Genome Sequences of Twelve Sporeforming Bacillus Species Isolated from Foods.</title>
        <authorList>
            <person name="Berendsen E.M."/>
            <person name="Wells-Bennik M.H."/>
            <person name="Krawcyk A.O."/>
            <person name="De Jong A."/>
            <person name="Holsappel S."/>
            <person name="Eijlander R.T."/>
            <person name="Kuipers O.P."/>
        </authorList>
    </citation>
    <scope>NUCLEOTIDE SEQUENCE [LARGE SCALE GENOMIC DNA]</scope>
    <source>
        <strain evidence="1 2">B4098</strain>
    </source>
</reference>
<evidence type="ECO:0000313" key="2">
    <source>
        <dbReference type="Proteomes" id="UP000075288"/>
    </source>
</evidence>